<feature type="non-terminal residue" evidence="1">
    <location>
        <position position="1"/>
    </location>
</feature>
<protein>
    <submittedName>
        <fullName evidence="1">Uncharacterized protein</fullName>
    </submittedName>
</protein>
<dbReference type="EMBL" id="BARV01045389">
    <property type="protein sequence ID" value="GAI68378.1"/>
    <property type="molecule type" value="Genomic_DNA"/>
</dbReference>
<evidence type="ECO:0000313" key="1">
    <source>
        <dbReference type="EMBL" id="GAI68378.1"/>
    </source>
</evidence>
<reference evidence="1" key="1">
    <citation type="journal article" date="2014" name="Front. Microbiol.">
        <title>High frequency of phylogenetically diverse reductive dehalogenase-homologous genes in deep subseafloor sedimentary metagenomes.</title>
        <authorList>
            <person name="Kawai M."/>
            <person name="Futagami T."/>
            <person name="Toyoda A."/>
            <person name="Takaki Y."/>
            <person name="Nishi S."/>
            <person name="Hori S."/>
            <person name="Arai W."/>
            <person name="Tsubouchi T."/>
            <person name="Morono Y."/>
            <person name="Uchiyama I."/>
            <person name="Ito T."/>
            <person name="Fujiyama A."/>
            <person name="Inagaki F."/>
            <person name="Takami H."/>
        </authorList>
    </citation>
    <scope>NUCLEOTIDE SEQUENCE</scope>
    <source>
        <strain evidence="1">Expedition CK06-06</strain>
    </source>
</reference>
<sequence length="52" mass="6236">LYHDHYPHSTANSPPYEIAKVLRENSDYFNKRRANAKNRFDLAQLQHKEIHT</sequence>
<name>X1QJF1_9ZZZZ</name>
<comment type="caution">
    <text evidence="1">The sequence shown here is derived from an EMBL/GenBank/DDBJ whole genome shotgun (WGS) entry which is preliminary data.</text>
</comment>
<proteinExistence type="predicted"/>
<dbReference type="AlphaFoldDB" id="X1QJF1"/>
<organism evidence="1">
    <name type="scientific">marine sediment metagenome</name>
    <dbReference type="NCBI Taxonomy" id="412755"/>
    <lineage>
        <taxon>unclassified sequences</taxon>
        <taxon>metagenomes</taxon>
        <taxon>ecological metagenomes</taxon>
    </lineage>
</organism>
<accession>X1QJF1</accession>
<gene>
    <name evidence="1" type="ORF">S06H3_66520</name>
</gene>